<accession>A0A7W6PC50</accession>
<dbReference type="Proteomes" id="UP000530571">
    <property type="component" value="Unassembled WGS sequence"/>
</dbReference>
<dbReference type="Pfam" id="PF02615">
    <property type="entry name" value="Ldh_2"/>
    <property type="match status" value="1"/>
</dbReference>
<proteinExistence type="inferred from homology"/>
<protein>
    <submittedName>
        <fullName evidence="3">L-lactate dehydrogenase</fullName>
        <ecNumber evidence="3">1.1.1.27</ecNumber>
    </submittedName>
</protein>
<keyword evidence="4" id="KW-1185">Reference proteome</keyword>
<keyword evidence="2 3" id="KW-0560">Oxidoreductase</keyword>
<evidence type="ECO:0000313" key="4">
    <source>
        <dbReference type="Proteomes" id="UP000530571"/>
    </source>
</evidence>
<dbReference type="InterPro" id="IPR036111">
    <property type="entry name" value="Mal/L-sulfo/L-lacto_DH-like_sf"/>
</dbReference>
<dbReference type="AlphaFoldDB" id="A0A7W6PC50"/>
<name>A0A7W6PC50_9HYPH</name>
<evidence type="ECO:0000256" key="2">
    <source>
        <dbReference type="ARBA" id="ARBA00023002"/>
    </source>
</evidence>
<gene>
    <name evidence="3" type="ORF">GGR30_004560</name>
</gene>
<sequence>MTAQVFTASDLVAFASEALAKAGLSQRFCQTVASILVEGDLMGHTTHGLALLPAYLASMAKDGMTLEGDPEVLNERPAAALWDGRLLPGPWLISEGFRTAVEKAGVFGTYSLSIRRSHHTASLVSYLKPVTDRGMMAILAVSDPTEACVAPFGAAMPVLSTNPIAFGIPGVDGAAAVDISTSETTNGMVNRFRGEGRQFGHEWLIDAEGRPSRDPAVRFTTPPGAIMPLGGFSSGHKGTGLGMTVEALTHGLSGNGRKTKPEGWQANVFLQVIDPDAFGGVDAFLGENSFLAQAIRDSRPADRERLPRVPGERGRSLRQRYLNEGVPLSSGIVAGLQEWADRLDLAVPETDGSDVE</sequence>
<dbReference type="InterPro" id="IPR003767">
    <property type="entry name" value="Malate/L-lactate_DH-like"/>
</dbReference>
<dbReference type="InterPro" id="IPR043143">
    <property type="entry name" value="Mal/L-sulf/L-lact_DH-like_NADP"/>
</dbReference>
<dbReference type="GO" id="GO:0004459">
    <property type="term" value="F:L-lactate dehydrogenase (NAD+) activity"/>
    <property type="evidence" value="ECO:0007669"/>
    <property type="project" value="UniProtKB-EC"/>
</dbReference>
<dbReference type="PANTHER" id="PTHR11091:SF0">
    <property type="entry name" value="MALATE DEHYDROGENASE"/>
    <property type="match status" value="1"/>
</dbReference>
<comment type="similarity">
    <text evidence="1">Belongs to the LDH2/MDH2 oxidoreductase family.</text>
</comment>
<evidence type="ECO:0000256" key="1">
    <source>
        <dbReference type="ARBA" id="ARBA00006056"/>
    </source>
</evidence>
<dbReference type="SUPFAM" id="SSF89733">
    <property type="entry name" value="L-sulfolactate dehydrogenase-like"/>
    <property type="match status" value="1"/>
</dbReference>
<reference evidence="3 4" key="1">
    <citation type="submission" date="2020-08" db="EMBL/GenBank/DDBJ databases">
        <title>Genomic Encyclopedia of Type Strains, Phase IV (KMG-IV): sequencing the most valuable type-strain genomes for metagenomic binning, comparative biology and taxonomic classification.</title>
        <authorList>
            <person name="Goeker M."/>
        </authorList>
    </citation>
    <scope>NUCLEOTIDE SEQUENCE [LARGE SCALE GENOMIC DNA]</scope>
    <source>
        <strain evidence="3 4">DSM 28101</strain>
    </source>
</reference>
<dbReference type="Gene3D" id="1.10.1530.10">
    <property type="match status" value="1"/>
</dbReference>
<organism evidence="3 4">
    <name type="scientific">Martelella radicis</name>
    <dbReference type="NCBI Taxonomy" id="1397476"/>
    <lineage>
        <taxon>Bacteria</taxon>
        <taxon>Pseudomonadati</taxon>
        <taxon>Pseudomonadota</taxon>
        <taxon>Alphaproteobacteria</taxon>
        <taxon>Hyphomicrobiales</taxon>
        <taxon>Aurantimonadaceae</taxon>
        <taxon>Martelella</taxon>
    </lineage>
</organism>
<dbReference type="EC" id="1.1.1.27" evidence="3"/>
<dbReference type="RefSeq" id="WP_183491431.1">
    <property type="nucleotide sequence ID" value="NZ_JACIDZ010000027.1"/>
</dbReference>
<dbReference type="PANTHER" id="PTHR11091">
    <property type="entry name" value="OXIDOREDUCTASE-RELATED"/>
    <property type="match status" value="1"/>
</dbReference>
<dbReference type="EMBL" id="JACIDZ010000027">
    <property type="protein sequence ID" value="MBB4124600.1"/>
    <property type="molecule type" value="Genomic_DNA"/>
</dbReference>
<dbReference type="InterPro" id="IPR043144">
    <property type="entry name" value="Mal/L-sulf/L-lact_DH-like_ah"/>
</dbReference>
<evidence type="ECO:0000313" key="3">
    <source>
        <dbReference type="EMBL" id="MBB4124600.1"/>
    </source>
</evidence>
<dbReference type="Gene3D" id="3.30.1370.60">
    <property type="entry name" value="Hypothetical oxidoreductase yiak, domain 2"/>
    <property type="match status" value="1"/>
</dbReference>
<comment type="caution">
    <text evidence="3">The sequence shown here is derived from an EMBL/GenBank/DDBJ whole genome shotgun (WGS) entry which is preliminary data.</text>
</comment>